<sequence>MYAILYCAICYATLYCVCLLISSYLMIPMLAWTVGSLSSYLLIIPKNYVAWREGVDDVLSLLFF</sequence>
<gene>
    <name evidence="2" type="ORF">BO70DRAFT_26475</name>
</gene>
<reference evidence="2 3" key="1">
    <citation type="submission" date="2016-12" db="EMBL/GenBank/DDBJ databases">
        <title>The genomes of Aspergillus section Nigri reveals drivers in fungal speciation.</title>
        <authorList>
            <consortium name="DOE Joint Genome Institute"/>
            <person name="Vesth T.C."/>
            <person name="Nybo J."/>
            <person name="Theobald S."/>
            <person name="Brandl J."/>
            <person name="Frisvad J.C."/>
            <person name="Nielsen K.F."/>
            <person name="Lyhne E.K."/>
            <person name="Kogle M.E."/>
            <person name="Kuo A."/>
            <person name="Riley R."/>
            <person name="Clum A."/>
            <person name="Nolan M."/>
            <person name="Lipzen A."/>
            <person name="Salamov A."/>
            <person name="Henrissat B."/>
            <person name="Wiebenga A."/>
            <person name="De Vries R.P."/>
            <person name="Grigoriev I.V."/>
            <person name="Mortensen U.H."/>
            <person name="Andersen M.R."/>
            <person name="Baker S.E."/>
        </authorList>
    </citation>
    <scope>NUCLEOTIDE SEQUENCE [LARGE SCALE GENOMIC DNA]</scope>
    <source>
        <strain evidence="2 3">CBS 117.55</strain>
    </source>
</reference>
<organism evidence="2 3">
    <name type="scientific">Aspergillus heteromorphus CBS 117.55</name>
    <dbReference type="NCBI Taxonomy" id="1448321"/>
    <lineage>
        <taxon>Eukaryota</taxon>
        <taxon>Fungi</taxon>
        <taxon>Dikarya</taxon>
        <taxon>Ascomycota</taxon>
        <taxon>Pezizomycotina</taxon>
        <taxon>Eurotiomycetes</taxon>
        <taxon>Eurotiomycetidae</taxon>
        <taxon>Eurotiales</taxon>
        <taxon>Aspergillaceae</taxon>
        <taxon>Aspergillus</taxon>
        <taxon>Aspergillus subgen. Circumdati</taxon>
    </lineage>
</organism>
<dbReference type="VEuPathDB" id="FungiDB:BO70DRAFT_26475"/>
<dbReference type="AlphaFoldDB" id="A0A317WGY2"/>
<feature type="transmembrane region" description="Helical" evidence="1">
    <location>
        <begin position="12"/>
        <end position="32"/>
    </location>
</feature>
<keyword evidence="1" id="KW-1133">Transmembrane helix</keyword>
<keyword evidence="1" id="KW-0472">Membrane</keyword>
<evidence type="ECO:0000313" key="3">
    <source>
        <dbReference type="Proteomes" id="UP000247233"/>
    </source>
</evidence>
<evidence type="ECO:0000256" key="1">
    <source>
        <dbReference type="SAM" id="Phobius"/>
    </source>
</evidence>
<dbReference type="EMBL" id="MSFL01000010">
    <property type="protein sequence ID" value="PWY83460.1"/>
    <property type="molecule type" value="Genomic_DNA"/>
</dbReference>
<dbReference type="GeneID" id="37061178"/>
<evidence type="ECO:0000313" key="2">
    <source>
        <dbReference type="EMBL" id="PWY83460.1"/>
    </source>
</evidence>
<proteinExistence type="predicted"/>
<name>A0A317WGY2_9EURO</name>
<dbReference type="Proteomes" id="UP000247233">
    <property type="component" value="Unassembled WGS sequence"/>
</dbReference>
<comment type="caution">
    <text evidence="2">The sequence shown here is derived from an EMBL/GenBank/DDBJ whole genome shotgun (WGS) entry which is preliminary data.</text>
</comment>
<keyword evidence="1" id="KW-0812">Transmembrane</keyword>
<keyword evidence="3" id="KW-1185">Reference proteome</keyword>
<accession>A0A317WGY2</accession>
<dbReference type="RefSeq" id="XP_025399903.1">
    <property type="nucleotide sequence ID" value="XM_025538941.1"/>
</dbReference>
<protein>
    <submittedName>
        <fullName evidence="2">Uncharacterized protein</fullName>
    </submittedName>
</protein>